<accession>A0ABT8IPM1</accession>
<dbReference type="Proteomes" id="UP001174196">
    <property type="component" value="Unassembled WGS sequence"/>
</dbReference>
<keyword evidence="2" id="KW-1185">Reference proteome</keyword>
<protein>
    <submittedName>
        <fullName evidence="1">Uncharacterized protein</fullName>
    </submittedName>
</protein>
<reference evidence="1" key="1">
    <citation type="submission" date="2022-08" db="EMBL/GenBank/DDBJ databases">
        <title>Polycladomyces zharkentsis sp. nov., a novel thermophilic CMC and starch-degrading bacterium isolated from a geothermal spring in Kazakhstan.</title>
        <authorList>
            <person name="Mashzhan A."/>
            <person name="Kistaubaeva A."/>
            <person name="Javier-Lopez R."/>
            <person name="Birkeland N.-K."/>
        </authorList>
    </citation>
    <scope>NUCLEOTIDE SEQUENCE</scope>
    <source>
        <strain evidence="1">KSR 13</strain>
    </source>
</reference>
<gene>
    <name evidence="1" type="ORF">NWF35_12470</name>
</gene>
<name>A0ABT8IPM1_9BACL</name>
<organism evidence="1 2">
    <name type="scientific">Polycladomyces subterraneus</name>
    <dbReference type="NCBI Taxonomy" id="1016997"/>
    <lineage>
        <taxon>Bacteria</taxon>
        <taxon>Bacillati</taxon>
        <taxon>Bacillota</taxon>
        <taxon>Bacilli</taxon>
        <taxon>Bacillales</taxon>
        <taxon>Thermoactinomycetaceae</taxon>
        <taxon>Polycladomyces</taxon>
    </lineage>
</organism>
<comment type="caution">
    <text evidence="1">The sequence shown here is derived from an EMBL/GenBank/DDBJ whole genome shotgun (WGS) entry which is preliminary data.</text>
</comment>
<evidence type="ECO:0000313" key="2">
    <source>
        <dbReference type="Proteomes" id="UP001174196"/>
    </source>
</evidence>
<dbReference type="EMBL" id="JANRHH010000044">
    <property type="protein sequence ID" value="MDN4594685.1"/>
    <property type="molecule type" value="Genomic_DNA"/>
</dbReference>
<dbReference type="RefSeq" id="WP_301239486.1">
    <property type="nucleotide sequence ID" value="NZ_JANRHH010000044.1"/>
</dbReference>
<proteinExistence type="predicted"/>
<sequence>MLDQLVEKKGETISRFVTKLVLKSIEKEKDEEARRTMCPAHQNPQRINDRVLDSIAFEDEQQLWLRYLCGAGGDQWTNVSMGDSKSNSGSSH</sequence>
<evidence type="ECO:0000313" key="1">
    <source>
        <dbReference type="EMBL" id="MDN4594685.1"/>
    </source>
</evidence>